<dbReference type="InterPro" id="IPR043128">
    <property type="entry name" value="Rev_trsase/Diguanyl_cyclase"/>
</dbReference>
<dbReference type="Gene3D" id="3.30.70.270">
    <property type="match status" value="1"/>
</dbReference>
<evidence type="ECO:0000259" key="1">
    <source>
        <dbReference type="PROSITE" id="PS50887"/>
    </source>
</evidence>
<dbReference type="InterPro" id="IPR029787">
    <property type="entry name" value="Nucleotide_cyclase"/>
</dbReference>
<proteinExistence type="predicted"/>
<sequence>MPMLISIGIAYAIGKTTLSEEDYLKAADNLLYESKKTGRNKYTITQLS</sequence>
<reference evidence="2" key="1">
    <citation type="journal article" date="2020" name="mSystems">
        <title>Genome- and Community-Level Interaction Insights into Carbon Utilization and Element Cycling Functions of Hydrothermarchaeota in Hydrothermal Sediment.</title>
        <authorList>
            <person name="Zhou Z."/>
            <person name="Liu Y."/>
            <person name="Xu W."/>
            <person name="Pan J."/>
            <person name="Luo Z.H."/>
            <person name="Li M."/>
        </authorList>
    </citation>
    <scope>NUCLEOTIDE SEQUENCE [LARGE SCALE GENOMIC DNA]</scope>
    <source>
        <strain evidence="2">SpSt-1135</strain>
    </source>
</reference>
<dbReference type="Proteomes" id="UP000886400">
    <property type="component" value="Unassembled WGS sequence"/>
</dbReference>
<organism evidence="2">
    <name type="scientific">Desulfurella acetivorans</name>
    <dbReference type="NCBI Taxonomy" id="33002"/>
    <lineage>
        <taxon>Bacteria</taxon>
        <taxon>Pseudomonadati</taxon>
        <taxon>Campylobacterota</taxon>
        <taxon>Desulfurellia</taxon>
        <taxon>Desulfurellales</taxon>
        <taxon>Desulfurellaceae</taxon>
        <taxon>Desulfurella</taxon>
    </lineage>
</organism>
<gene>
    <name evidence="2" type="ORF">ENM99_00615</name>
</gene>
<evidence type="ECO:0000313" key="2">
    <source>
        <dbReference type="EMBL" id="HHS48367.1"/>
    </source>
</evidence>
<dbReference type="SUPFAM" id="SSF55073">
    <property type="entry name" value="Nucleotide cyclase"/>
    <property type="match status" value="1"/>
</dbReference>
<dbReference type="EMBL" id="DRZX01000030">
    <property type="protein sequence ID" value="HHS48367.1"/>
    <property type="molecule type" value="Genomic_DNA"/>
</dbReference>
<feature type="domain" description="GGDEF" evidence="1">
    <location>
        <begin position="1"/>
        <end position="47"/>
    </location>
</feature>
<name>A0A7C6E7I9_DESAE</name>
<dbReference type="InterPro" id="IPR000160">
    <property type="entry name" value="GGDEF_dom"/>
</dbReference>
<dbReference type="AlphaFoldDB" id="A0A7C6E7I9"/>
<comment type="caution">
    <text evidence="2">The sequence shown here is derived from an EMBL/GenBank/DDBJ whole genome shotgun (WGS) entry which is preliminary data.</text>
</comment>
<dbReference type="Pfam" id="PF00990">
    <property type="entry name" value="GGDEF"/>
    <property type="match status" value="1"/>
</dbReference>
<protein>
    <submittedName>
        <fullName evidence="2">GGDEF domain-containing protein</fullName>
    </submittedName>
</protein>
<dbReference type="PROSITE" id="PS50887">
    <property type="entry name" value="GGDEF"/>
    <property type="match status" value="1"/>
</dbReference>
<accession>A0A7C6E7I9</accession>